<dbReference type="RefSeq" id="WP_152134230.1">
    <property type="nucleotide sequence ID" value="NZ_QKKZ01000004.1"/>
</dbReference>
<reference evidence="5 6" key="1">
    <citation type="submission" date="2019-10" db="EMBL/GenBank/DDBJ databases">
        <title>Unraveling microbial dark matter from salterns through culturing: the case of the genus Halosegnis.</title>
        <authorList>
            <person name="Duran-Viseras A."/>
            <person name="Andrei A.-S."/>
            <person name="Vera-Gargallo B."/>
            <person name="Ghai R."/>
            <person name="Sanchez-Porro C."/>
            <person name="Ventosa A."/>
        </authorList>
    </citation>
    <scope>NUCLEOTIDE SEQUENCE [LARGE SCALE GENOMIC DNA]</scope>
    <source>
        <strain evidence="5 6">F18-79</strain>
    </source>
</reference>
<dbReference type="GO" id="GO:0005829">
    <property type="term" value="C:cytosol"/>
    <property type="evidence" value="ECO:0007669"/>
    <property type="project" value="UniProtKB-ARBA"/>
</dbReference>
<dbReference type="NCBIfam" id="NF002242">
    <property type="entry name" value="PRK01151.1"/>
    <property type="match status" value="1"/>
</dbReference>
<dbReference type="PROSITE" id="PS00712">
    <property type="entry name" value="RIBOSOMAL_S17E"/>
    <property type="match status" value="1"/>
</dbReference>
<comment type="similarity">
    <text evidence="1 4">Belongs to the eukaryotic ribosomal protein eS17 family.</text>
</comment>
<dbReference type="PANTHER" id="PTHR10732">
    <property type="entry name" value="40S RIBOSOMAL PROTEIN S17"/>
    <property type="match status" value="1"/>
</dbReference>
<evidence type="ECO:0000256" key="4">
    <source>
        <dbReference type="HAMAP-Rule" id="MF_00511"/>
    </source>
</evidence>
<dbReference type="InterPro" id="IPR001210">
    <property type="entry name" value="Ribosomal_eS17"/>
</dbReference>
<dbReference type="GO" id="GO:0005840">
    <property type="term" value="C:ribosome"/>
    <property type="evidence" value="ECO:0007669"/>
    <property type="project" value="UniProtKB-KW"/>
</dbReference>
<evidence type="ECO:0000313" key="6">
    <source>
        <dbReference type="Proteomes" id="UP000326865"/>
    </source>
</evidence>
<dbReference type="SUPFAM" id="SSF116820">
    <property type="entry name" value="Rps17e-like"/>
    <property type="match status" value="1"/>
</dbReference>
<dbReference type="GO" id="GO:1990904">
    <property type="term" value="C:ribonucleoprotein complex"/>
    <property type="evidence" value="ECO:0007669"/>
    <property type="project" value="UniProtKB-KW"/>
</dbReference>
<proteinExistence type="inferred from homology"/>
<dbReference type="Pfam" id="PF00833">
    <property type="entry name" value="Ribosomal_S17e"/>
    <property type="match status" value="1"/>
</dbReference>
<comment type="caution">
    <text evidence="5">The sequence shown here is derived from an EMBL/GenBank/DDBJ whole genome shotgun (WGS) entry which is preliminary data.</text>
</comment>
<keyword evidence="3 4" id="KW-0687">Ribonucleoprotein</keyword>
<dbReference type="InterPro" id="IPR036401">
    <property type="entry name" value="Ribosomal_eS17_sf"/>
</dbReference>
<dbReference type="InterPro" id="IPR018273">
    <property type="entry name" value="Ribosomal_eS17_CS"/>
</dbReference>
<dbReference type="Proteomes" id="UP000326865">
    <property type="component" value="Unassembled WGS sequence"/>
</dbReference>
<dbReference type="HAMAP" id="MF_00511">
    <property type="entry name" value="Ribosomal_eS17"/>
    <property type="match status" value="1"/>
</dbReference>
<sequence>MPIKPAYIKKLARALIERYGEAFSTDFEHNKEVVTAVTNVESKGVRNRIAGYITRKQRSAASAAA</sequence>
<protein>
    <recommendedName>
        <fullName evidence="4">Small ribosomal subunit protein eS17</fullName>
    </recommendedName>
</protein>
<dbReference type="GO" id="GO:0006412">
    <property type="term" value="P:translation"/>
    <property type="evidence" value="ECO:0007669"/>
    <property type="project" value="UniProtKB-UniRule"/>
</dbReference>
<evidence type="ECO:0000256" key="2">
    <source>
        <dbReference type="ARBA" id="ARBA00022980"/>
    </source>
</evidence>
<evidence type="ECO:0000313" key="5">
    <source>
        <dbReference type="EMBL" id="KAB7513428.1"/>
    </source>
</evidence>
<accession>A0A5N5U4K9</accession>
<dbReference type="Gene3D" id="1.10.60.20">
    <property type="entry name" value="Ribosomal protein S17e-like"/>
    <property type="match status" value="1"/>
</dbReference>
<organism evidence="5 6">
    <name type="scientific">Halosegnis rubeus</name>
    <dbReference type="NCBI Taxonomy" id="2212850"/>
    <lineage>
        <taxon>Archaea</taxon>
        <taxon>Methanobacteriati</taxon>
        <taxon>Methanobacteriota</taxon>
        <taxon>Stenosarchaea group</taxon>
        <taxon>Halobacteria</taxon>
        <taxon>Halobacteriales</taxon>
        <taxon>Natronomonadaceae</taxon>
        <taxon>Halosegnis</taxon>
    </lineage>
</organism>
<dbReference type="PANTHER" id="PTHR10732:SF0">
    <property type="entry name" value="40S RIBOSOMAL PROTEIN S17"/>
    <property type="match status" value="1"/>
</dbReference>
<keyword evidence="6" id="KW-1185">Reference proteome</keyword>
<dbReference type="AlphaFoldDB" id="A0A5N5U4K9"/>
<evidence type="ECO:0000256" key="1">
    <source>
        <dbReference type="ARBA" id="ARBA00010444"/>
    </source>
</evidence>
<evidence type="ECO:0000256" key="3">
    <source>
        <dbReference type="ARBA" id="ARBA00023274"/>
    </source>
</evidence>
<dbReference type="GO" id="GO:0003735">
    <property type="term" value="F:structural constituent of ribosome"/>
    <property type="evidence" value="ECO:0007669"/>
    <property type="project" value="InterPro"/>
</dbReference>
<name>A0A5N5U4K9_9EURY</name>
<keyword evidence="2 4" id="KW-0689">Ribosomal protein</keyword>
<gene>
    <name evidence="4" type="primary">rps17e</name>
    <name evidence="5" type="ORF">DM867_10645</name>
</gene>
<dbReference type="EMBL" id="QKKZ01000004">
    <property type="protein sequence ID" value="KAB7513428.1"/>
    <property type="molecule type" value="Genomic_DNA"/>
</dbReference>